<keyword evidence="1 2" id="KW-0808">Transferase</keyword>
<dbReference type="SUPFAM" id="SSF64005">
    <property type="entry name" value="Undecaprenyl diphosphate synthase"/>
    <property type="match status" value="1"/>
</dbReference>
<dbReference type="NCBIfam" id="NF011408">
    <property type="entry name" value="PRK14834.1"/>
    <property type="match status" value="1"/>
</dbReference>
<keyword evidence="4" id="KW-1185">Reference proteome</keyword>
<feature type="binding site" evidence="2">
    <location>
        <position position="25"/>
    </location>
    <ligand>
        <name>Mg(2+)</name>
        <dbReference type="ChEBI" id="CHEBI:18420"/>
    </ligand>
</feature>
<keyword evidence="2" id="KW-0479">Metal-binding</keyword>
<feature type="binding site" evidence="2">
    <location>
        <begin position="26"/>
        <end position="29"/>
    </location>
    <ligand>
        <name>substrate</name>
    </ligand>
</feature>
<dbReference type="Gene3D" id="3.40.1180.10">
    <property type="entry name" value="Decaprenyl diphosphate synthase-like"/>
    <property type="match status" value="1"/>
</dbReference>
<dbReference type="Proteomes" id="UP001595776">
    <property type="component" value="Unassembled WGS sequence"/>
</dbReference>
<feature type="binding site" evidence="2">
    <location>
        <begin position="70"/>
        <end position="72"/>
    </location>
    <ligand>
        <name>substrate</name>
    </ligand>
</feature>
<dbReference type="PANTHER" id="PTHR10291">
    <property type="entry name" value="DEHYDRODOLICHYL DIPHOSPHATE SYNTHASE FAMILY MEMBER"/>
    <property type="match status" value="1"/>
</dbReference>
<dbReference type="NCBIfam" id="NF011405">
    <property type="entry name" value="PRK14830.1"/>
    <property type="match status" value="1"/>
</dbReference>
<accession>A0ABV8U9W6</accession>
<dbReference type="RefSeq" id="WP_068149323.1">
    <property type="nucleotide sequence ID" value="NZ_JBHSCR010000004.1"/>
</dbReference>
<dbReference type="InterPro" id="IPR018520">
    <property type="entry name" value="UPP_synth-like_CS"/>
</dbReference>
<feature type="binding site" evidence="2">
    <location>
        <position position="42"/>
    </location>
    <ligand>
        <name>substrate</name>
    </ligand>
</feature>
<feature type="binding site" evidence="2">
    <location>
        <position position="212"/>
    </location>
    <ligand>
        <name>Mg(2+)</name>
        <dbReference type="ChEBI" id="CHEBI:18420"/>
    </ligand>
</feature>
<organism evidence="3 4">
    <name type="scientific">Kordiimonas lipolytica</name>
    <dbReference type="NCBI Taxonomy" id="1662421"/>
    <lineage>
        <taxon>Bacteria</taxon>
        <taxon>Pseudomonadati</taxon>
        <taxon>Pseudomonadota</taxon>
        <taxon>Alphaproteobacteria</taxon>
        <taxon>Kordiimonadales</taxon>
        <taxon>Kordiimonadaceae</taxon>
        <taxon>Kordiimonas</taxon>
    </lineage>
</organism>
<feature type="active site" evidence="2">
    <location>
        <position position="25"/>
    </location>
</feature>
<feature type="binding site" evidence="2">
    <location>
        <position position="74"/>
    </location>
    <ligand>
        <name>substrate</name>
    </ligand>
</feature>
<reference evidence="4" key="1">
    <citation type="journal article" date="2019" name="Int. J. Syst. Evol. Microbiol.">
        <title>The Global Catalogue of Microorganisms (GCM) 10K type strain sequencing project: providing services to taxonomists for standard genome sequencing and annotation.</title>
        <authorList>
            <consortium name="The Broad Institute Genomics Platform"/>
            <consortium name="The Broad Institute Genome Sequencing Center for Infectious Disease"/>
            <person name="Wu L."/>
            <person name="Ma J."/>
        </authorList>
    </citation>
    <scope>NUCLEOTIDE SEQUENCE [LARGE SCALE GENOMIC DNA]</scope>
    <source>
        <strain evidence="4">CGMCC 1.15304</strain>
    </source>
</reference>
<evidence type="ECO:0000256" key="2">
    <source>
        <dbReference type="HAMAP-Rule" id="MF_01139"/>
    </source>
</evidence>
<dbReference type="GO" id="GO:0016740">
    <property type="term" value="F:transferase activity"/>
    <property type="evidence" value="ECO:0007669"/>
    <property type="project" value="UniProtKB-KW"/>
</dbReference>
<feature type="active site" description="Proton acceptor" evidence="2">
    <location>
        <position position="73"/>
    </location>
</feature>
<comment type="cofactor">
    <cofactor evidence="2">
        <name>Mg(2+)</name>
        <dbReference type="ChEBI" id="CHEBI:18420"/>
    </cofactor>
    <text evidence="2">Binds 2 magnesium ions per subunit.</text>
</comment>
<evidence type="ECO:0000313" key="4">
    <source>
        <dbReference type="Proteomes" id="UP001595776"/>
    </source>
</evidence>
<feature type="binding site" evidence="2">
    <location>
        <position position="38"/>
    </location>
    <ligand>
        <name>substrate</name>
    </ligand>
</feature>
<dbReference type="NCBIfam" id="TIGR00055">
    <property type="entry name" value="uppS"/>
    <property type="match status" value="1"/>
</dbReference>
<sequence>MVAQAQPIQEASAMVPPKHVAIIMDGNGRWAAQKGKARSAGHKQGAEAVREAIEGALNAGVKYLTLYAFSSENWNRPEEEVRDLMGLLKLYLNREVKTLHKQNIRLRVIGRRDRLSPDIQKMIDRAEEMTANNDRMTLVIALSYGSRDEMLDAAQKLARAVAKGEMTADDITEAVFADSLTTRGLPDPDLIIRTSGEQRLSNFLLWQAAYSEFLFLDILWPDFTKEAFAKAVSDFQTRDRRFGVRP</sequence>
<dbReference type="Pfam" id="PF01255">
    <property type="entry name" value="Prenyltransf"/>
    <property type="match status" value="1"/>
</dbReference>
<keyword evidence="2" id="KW-0460">Magnesium</keyword>
<comment type="similarity">
    <text evidence="2">Belongs to the UPP synthase family.</text>
</comment>
<protein>
    <recommendedName>
        <fullName evidence="2">Isoprenyl transferase</fullName>
        <ecNumber evidence="2">2.5.1.-</ecNumber>
    </recommendedName>
</protein>
<dbReference type="EMBL" id="JBHSCR010000004">
    <property type="protein sequence ID" value="MFC4347670.1"/>
    <property type="molecule type" value="Genomic_DNA"/>
</dbReference>
<evidence type="ECO:0000256" key="1">
    <source>
        <dbReference type="ARBA" id="ARBA00022679"/>
    </source>
</evidence>
<dbReference type="InterPro" id="IPR036424">
    <property type="entry name" value="UPP_synth-like_sf"/>
</dbReference>
<evidence type="ECO:0000313" key="3">
    <source>
        <dbReference type="EMBL" id="MFC4347670.1"/>
    </source>
</evidence>
<dbReference type="InterPro" id="IPR001441">
    <property type="entry name" value="UPP_synth-like"/>
</dbReference>
<dbReference type="PROSITE" id="PS01066">
    <property type="entry name" value="UPP_SYNTHASE"/>
    <property type="match status" value="1"/>
</dbReference>
<dbReference type="CDD" id="cd00475">
    <property type="entry name" value="Cis_IPPS"/>
    <property type="match status" value="1"/>
</dbReference>
<dbReference type="EC" id="2.5.1.-" evidence="2"/>
<comment type="function">
    <text evidence="2">Catalyzes the condensation of isopentenyl diphosphate (IPP) with allylic pyrophosphates generating different type of terpenoids.</text>
</comment>
<dbReference type="HAMAP" id="MF_01139">
    <property type="entry name" value="ISPT"/>
    <property type="match status" value="1"/>
</dbReference>
<comment type="subunit">
    <text evidence="2">Homodimer.</text>
</comment>
<feature type="binding site" evidence="2">
    <location>
        <position position="30"/>
    </location>
    <ligand>
        <name>substrate</name>
    </ligand>
</feature>
<proteinExistence type="inferred from homology"/>
<feature type="binding site" evidence="2">
    <location>
        <position position="193"/>
    </location>
    <ligand>
        <name>substrate</name>
    </ligand>
</feature>
<comment type="caution">
    <text evidence="3">The sequence shown here is derived from an EMBL/GenBank/DDBJ whole genome shotgun (WGS) entry which is preliminary data.</text>
</comment>
<feature type="binding site" evidence="2">
    <location>
        <position position="76"/>
    </location>
    <ligand>
        <name>substrate</name>
    </ligand>
</feature>
<feature type="binding site" evidence="2">
    <location>
        <begin position="199"/>
        <end position="201"/>
    </location>
    <ligand>
        <name>substrate</name>
    </ligand>
</feature>
<name>A0ABV8U9W6_9PROT</name>
<gene>
    <name evidence="3" type="ORF">ACFO5Q_07400</name>
</gene>
<dbReference type="PANTHER" id="PTHR10291:SF0">
    <property type="entry name" value="DEHYDRODOLICHYL DIPHOSPHATE SYNTHASE 2"/>
    <property type="match status" value="1"/>
</dbReference>